<organism evidence="5 6">
    <name type="scientific">Lyngbya confervoides BDU141951</name>
    <dbReference type="NCBI Taxonomy" id="1574623"/>
    <lineage>
        <taxon>Bacteria</taxon>
        <taxon>Bacillati</taxon>
        <taxon>Cyanobacteriota</taxon>
        <taxon>Cyanophyceae</taxon>
        <taxon>Oscillatoriophycideae</taxon>
        <taxon>Oscillatoriales</taxon>
        <taxon>Microcoleaceae</taxon>
        <taxon>Lyngbya</taxon>
    </lineage>
</organism>
<comment type="pathway">
    <text evidence="4">Cofactor biosynthesis; phylloquinone biosynthesis.</text>
</comment>
<dbReference type="Gene3D" id="3.40.50.150">
    <property type="entry name" value="Vaccinia Virus protein VP39"/>
    <property type="match status" value="1"/>
</dbReference>
<dbReference type="NCBIfam" id="NF001244">
    <property type="entry name" value="PRK00216.1-5"/>
    <property type="match status" value="1"/>
</dbReference>
<evidence type="ECO:0000256" key="2">
    <source>
        <dbReference type="ARBA" id="ARBA00022679"/>
    </source>
</evidence>
<evidence type="ECO:0000256" key="4">
    <source>
        <dbReference type="HAMAP-Rule" id="MF_01982"/>
    </source>
</evidence>
<dbReference type="NCBIfam" id="TIGR01934">
    <property type="entry name" value="MenG_MenH_UbiE"/>
    <property type="match status" value="1"/>
</dbReference>
<dbReference type="PROSITE" id="PS51608">
    <property type="entry name" value="SAM_MT_UBIE"/>
    <property type="match status" value="1"/>
</dbReference>
<dbReference type="HAMAP" id="MF_01982">
    <property type="entry name" value="MenG_phylloquinone_subfam"/>
    <property type="match status" value="1"/>
</dbReference>
<protein>
    <recommendedName>
        <fullName evidence="4">2-phytyl-1,4-naphtoquinone methyltransferase</fullName>
        <ecNumber evidence="4">2.1.1.329</ecNumber>
    </recommendedName>
    <alternativeName>
        <fullName evidence="4">Demethylphylloquinone methyltransferase</fullName>
    </alternativeName>
</protein>
<dbReference type="InterPro" id="IPR032904">
    <property type="entry name" value="MenG"/>
</dbReference>
<gene>
    <name evidence="5" type="primary">ubiE</name>
    <name evidence="4" type="synonym">menG</name>
    <name evidence="5" type="ORF">QQ91_0015790</name>
</gene>
<evidence type="ECO:0000313" key="5">
    <source>
        <dbReference type="EMBL" id="MCM1984286.1"/>
    </source>
</evidence>
<keyword evidence="1 4" id="KW-0489">Methyltransferase</keyword>
<comment type="caution">
    <text evidence="5">The sequence shown here is derived from an EMBL/GenBank/DDBJ whole genome shotgun (WGS) entry which is preliminary data.</text>
</comment>
<dbReference type="GO" id="GO:0052624">
    <property type="term" value="F:2-phytyl-1,4-naphthoquinone methyltransferase activity"/>
    <property type="evidence" value="ECO:0007669"/>
    <property type="project" value="UniProtKB-EC"/>
</dbReference>
<dbReference type="InterPro" id="IPR029063">
    <property type="entry name" value="SAM-dependent_MTases_sf"/>
</dbReference>
<dbReference type="Pfam" id="PF01209">
    <property type="entry name" value="Ubie_methyltran"/>
    <property type="match status" value="1"/>
</dbReference>
<accession>A0ABD4T6L3</accession>
<dbReference type="GO" id="GO:0032259">
    <property type="term" value="P:methylation"/>
    <property type="evidence" value="ECO:0007669"/>
    <property type="project" value="UniProtKB-KW"/>
</dbReference>
<dbReference type="AlphaFoldDB" id="A0ABD4T6L3"/>
<dbReference type="Proteomes" id="UP000031561">
    <property type="component" value="Unassembled WGS sequence"/>
</dbReference>
<evidence type="ECO:0000256" key="1">
    <source>
        <dbReference type="ARBA" id="ARBA00022603"/>
    </source>
</evidence>
<dbReference type="GO" id="GO:0042372">
    <property type="term" value="P:phylloquinone biosynthetic process"/>
    <property type="evidence" value="ECO:0007669"/>
    <property type="project" value="UniProtKB-UniRule"/>
</dbReference>
<comment type="function">
    <text evidence="4">Methyltransferase required for the conversion of 2-phytyl-1,4-beta-naphthoquinol to phylloquinol.</text>
</comment>
<evidence type="ECO:0000256" key="3">
    <source>
        <dbReference type="ARBA" id="ARBA00022691"/>
    </source>
</evidence>
<dbReference type="PANTHER" id="PTHR43591:SF24">
    <property type="entry name" value="2-METHOXY-6-POLYPRENYL-1,4-BENZOQUINOL METHYLASE, MITOCHONDRIAL"/>
    <property type="match status" value="1"/>
</dbReference>
<keyword evidence="3 4" id="KW-0949">S-adenosyl-L-methionine</keyword>
<dbReference type="HAMAP" id="MF_01813">
    <property type="entry name" value="MenG_UbiE_methyltr"/>
    <property type="match status" value="1"/>
</dbReference>
<dbReference type="RefSeq" id="WP_166276031.1">
    <property type="nucleotide sequence ID" value="NZ_JTHE03000091.1"/>
</dbReference>
<comment type="catalytic activity">
    <reaction evidence="4">
        <text>demethylphylloquinol + S-adenosyl-L-methionine = phylloquinol + S-adenosyl-L-homocysteine + H(+)</text>
        <dbReference type="Rhea" id="RHEA:40551"/>
        <dbReference type="ChEBI" id="CHEBI:15378"/>
        <dbReference type="ChEBI" id="CHEBI:28433"/>
        <dbReference type="ChEBI" id="CHEBI:57856"/>
        <dbReference type="ChEBI" id="CHEBI:59789"/>
        <dbReference type="ChEBI" id="CHEBI:87844"/>
        <dbReference type="EC" id="2.1.1.329"/>
    </reaction>
</comment>
<dbReference type="EMBL" id="JTHE03000091">
    <property type="protein sequence ID" value="MCM1984286.1"/>
    <property type="molecule type" value="Genomic_DNA"/>
</dbReference>
<dbReference type="InterPro" id="IPR023576">
    <property type="entry name" value="UbiE/COQ5_MeTrFase_CS"/>
</dbReference>
<dbReference type="PROSITE" id="PS01183">
    <property type="entry name" value="UBIE_1"/>
    <property type="match status" value="1"/>
</dbReference>
<dbReference type="CDD" id="cd02440">
    <property type="entry name" value="AdoMet_MTases"/>
    <property type="match status" value="1"/>
</dbReference>
<proteinExistence type="inferred from homology"/>
<reference evidence="5 6" key="1">
    <citation type="journal article" date="2015" name="Genome Announc.">
        <title>Draft Genome Sequence of Filamentous Marine Cyanobacterium Lyngbya confervoides Strain BDU141951.</title>
        <authorList>
            <person name="Chandrababunaidu M.M."/>
            <person name="Sen D."/>
            <person name="Tripathy S."/>
        </authorList>
    </citation>
    <scope>NUCLEOTIDE SEQUENCE [LARGE SCALE GENOMIC DNA]</scope>
    <source>
        <strain evidence="5 6">BDU141951</strain>
    </source>
</reference>
<dbReference type="PANTHER" id="PTHR43591">
    <property type="entry name" value="METHYLTRANSFERASE"/>
    <property type="match status" value="1"/>
</dbReference>
<sequence>MAAPSSAQVQRIFDQIAPIYDPLNDWLSLGQHRIWKQMTVNWSGAQPGDRVLDLCCGSGDLTQMLARQVGPTGWVTGLDFSAAQLANAQRRVAGKGIARRITWQLGDAVALPYPDLSFDAITMGYGLRNVVNIPQALREIHRVLKPGARAAILDFCHSDHAGVQQVQRFFLNQLVVPLATRFGCESEYAYIEASIERFPLGREQESLAQAAGFAQTTYYLTALGLMGVLVCQKASPPGTSDSPVGIGPGEISAN</sequence>
<comment type="similarity">
    <text evidence="4">Belongs to the class I-like SAM-binding methyltransferase superfamily. MenG/UbiE family.</text>
</comment>
<keyword evidence="6" id="KW-1185">Reference proteome</keyword>
<keyword evidence="2 4" id="KW-0808">Transferase</keyword>
<dbReference type="InterPro" id="IPR004033">
    <property type="entry name" value="UbiE/COQ5_MeTrFase"/>
</dbReference>
<dbReference type="EC" id="2.1.1.329" evidence="4"/>
<dbReference type="SUPFAM" id="SSF53335">
    <property type="entry name" value="S-adenosyl-L-methionine-dependent methyltransferases"/>
    <property type="match status" value="1"/>
</dbReference>
<evidence type="ECO:0000313" key="6">
    <source>
        <dbReference type="Proteomes" id="UP000031561"/>
    </source>
</evidence>
<name>A0ABD4T6L3_9CYAN</name>